<keyword evidence="5" id="KW-0670">Pyruvate</keyword>
<evidence type="ECO:0000256" key="6">
    <source>
        <dbReference type="ARBA" id="ARBA00045074"/>
    </source>
</evidence>
<dbReference type="Proteomes" id="UP001055460">
    <property type="component" value="Chromosome"/>
</dbReference>
<comment type="catalytic activity">
    <reaction evidence="6">
        <text>D-glyceraldehyde + pyruvate = 2-dehydro-3-deoxy-L-galactonate</text>
        <dbReference type="Rhea" id="RHEA:80055"/>
        <dbReference type="ChEBI" id="CHEBI:15361"/>
        <dbReference type="ChEBI" id="CHEBI:17378"/>
        <dbReference type="ChEBI" id="CHEBI:75545"/>
    </reaction>
</comment>
<evidence type="ECO:0000256" key="1">
    <source>
        <dbReference type="ARBA" id="ARBA00001968"/>
    </source>
</evidence>
<dbReference type="InterPro" id="IPR005000">
    <property type="entry name" value="Aldolase/citrate-lyase_domain"/>
</dbReference>
<dbReference type="InterPro" id="IPR040442">
    <property type="entry name" value="Pyrv_kinase-like_dom_sf"/>
</dbReference>
<dbReference type="GO" id="GO:0010124">
    <property type="term" value="P:phenylacetate catabolic process"/>
    <property type="evidence" value="ECO:0007669"/>
    <property type="project" value="InterPro"/>
</dbReference>
<dbReference type="GO" id="GO:0046872">
    <property type="term" value="F:metal ion binding"/>
    <property type="evidence" value="ECO:0007669"/>
    <property type="project" value="UniProtKB-KW"/>
</dbReference>
<dbReference type="NCBIfam" id="TIGR02311">
    <property type="entry name" value="HpaI"/>
    <property type="match status" value="1"/>
</dbReference>
<gene>
    <name evidence="8" type="primary">hpaI</name>
    <name evidence="8" type="ORF">NE863_17540</name>
</gene>
<comment type="similarity">
    <text evidence="2">Belongs to the HpcH/HpaI aldolase family.</text>
</comment>
<dbReference type="InterPro" id="IPR015813">
    <property type="entry name" value="Pyrv/PenolPyrv_kinase-like_dom"/>
</dbReference>
<dbReference type="InterPro" id="IPR050251">
    <property type="entry name" value="HpcH-HpaI_aldolase"/>
</dbReference>
<keyword evidence="4 8" id="KW-0456">Lyase</keyword>
<comment type="cofactor">
    <cofactor evidence="1">
        <name>a divalent metal cation</name>
        <dbReference type="ChEBI" id="CHEBI:60240"/>
    </cofactor>
</comment>
<dbReference type="EMBL" id="CP098807">
    <property type="protein sequence ID" value="USJ23067.1"/>
    <property type="molecule type" value="Genomic_DNA"/>
</dbReference>
<dbReference type="Gene3D" id="3.20.20.60">
    <property type="entry name" value="Phosphoenolpyruvate-binding domains"/>
    <property type="match status" value="1"/>
</dbReference>
<evidence type="ECO:0000256" key="4">
    <source>
        <dbReference type="ARBA" id="ARBA00023239"/>
    </source>
</evidence>
<reference evidence="8" key="1">
    <citation type="submission" date="2022-06" db="EMBL/GenBank/DDBJ databases">
        <title>Physiological and biochemical characterization and genomic elucidation of a strain of the genus Ensifer adhaerens M8 that combines arsenic oxidation and chromium reduction.</title>
        <authorList>
            <person name="Li X."/>
            <person name="Yu c."/>
        </authorList>
    </citation>
    <scope>NUCLEOTIDE SEQUENCE</scope>
    <source>
        <strain evidence="8">M8</strain>
    </source>
</reference>
<dbReference type="GO" id="GO:0016832">
    <property type="term" value="F:aldehyde-lyase activity"/>
    <property type="evidence" value="ECO:0007669"/>
    <property type="project" value="UniProtKB-ARBA"/>
</dbReference>
<evidence type="ECO:0000256" key="3">
    <source>
        <dbReference type="ARBA" id="ARBA00022723"/>
    </source>
</evidence>
<dbReference type="InterPro" id="IPR012689">
    <property type="entry name" value="HpaI"/>
</dbReference>
<protein>
    <submittedName>
        <fullName evidence="8">4-hydroxy-2-oxoheptanedioate aldolase</fullName>
        <ecNumber evidence="8">4.1.2.52</ecNumber>
    </submittedName>
</protein>
<dbReference type="AlphaFoldDB" id="A0A9Q8Y8E8"/>
<feature type="domain" description="HpcH/HpaI aldolase/citrate lyase" evidence="7">
    <location>
        <begin position="18"/>
        <end position="244"/>
    </location>
</feature>
<name>A0A9Q8Y8E8_ENSAD</name>
<dbReference type="FunFam" id="3.20.20.60:FF:000004">
    <property type="entry name" value="5-keto-4-deoxy-D-glucarate aldolase"/>
    <property type="match status" value="1"/>
</dbReference>
<dbReference type="EC" id="4.1.2.52" evidence="8"/>
<keyword evidence="3" id="KW-0479">Metal-binding</keyword>
<proteinExistence type="inferred from homology"/>
<sequence length="268" mass="28626">MPAPKNPFKAALRENRFQLGLWVALASPYAAEVVSGSGYDWLLIDGEHAPNDIPLLSAQFRAVSASASHPMVRLPVGDTVLIKQILDTGVQTLLIPMVESLAQAQQLVRATRYPPHGIRGVGAALGRASEFGRIGDYLQTAGDEICLILQIESRAGLAAIDEIAALDGVDGLFIGPSDLAADMGYLGKPGHPEVRAAIADAFERIKKAGKARGIMTLDLEQARDYREMGADFMAIGTDVTSLVRATTALRQEFLGEATSVPKKQESGY</sequence>
<organism evidence="8 9">
    <name type="scientific">Ensifer adhaerens</name>
    <name type="common">Sinorhizobium morelense</name>
    <dbReference type="NCBI Taxonomy" id="106592"/>
    <lineage>
        <taxon>Bacteria</taxon>
        <taxon>Pseudomonadati</taxon>
        <taxon>Pseudomonadota</taxon>
        <taxon>Alphaproteobacteria</taxon>
        <taxon>Hyphomicrobiales</taxon>
        <taxon>Rhizobiaceae</taxon>
        <taxon>Sinorhizobium/Ensifer group</taxon>
        <taxon>Ensifer</taxon>
    </lineage>
</organism>
<dbReference type="PANTHER" id="PTHR30502:SF0">
    <property type="entry name" value="PHOSPHOENOLPYRUVATE CARBOXYLASE FAMILY PROTEIN"/>
    <property type="match status" value="1"/>
</dbReference>
<dbReference type="OrthoDB" id="9802624at2"/>
<dbReference type="PANTHER" id="PTHR30502">
    <property type="entry name" value="2-KETO-3-DEOXY-L-RHAMNONATE ALDOLASE"/>
    <property type="match status" value="1"/>
</dbReference>
<evidence type="ECO:0000256" key="2">
    <source>
        <dbReference type="ARBA" id="ARBA00005568"/>
    </source>
</evidence>
<dbReference type="GO" id="GO:0005737">
    <property type="term" value="C:cytoplasm"/>
    <property type="evidence" value="ECO:0007669"/>
    <property type="project" value="UniProtKB-ARBA"/>
</dbReference>
<evidence type="ECO:0000259" key="7">
    <source>
        <dbReference type="Pfam" id="PF03328"/>
    </source>
</evidence>
<evidence type="ECO:0000313" key="9">
    <source>
        <dbReference type="Proteomes" id="UP001055460"/>
    </source>
</evidence>
<evidence type="ECO:0000256" key="5">
    <source>
        <dbReference type="ARBA" id="ARBA00023317"/>
    </source>
</evidence>
<evidence type="ECO:0000313" key="8">
    <source>
        <dbReference type="EMBL" id="USJ23067.1"/>
    </source>
</evidence>
<dbReference type="Pfam" id="PF03328">
    <property type="entry name" value="HpcH_HpaI"/>
    <property type="match status" value="1"/>
</dbReference>
<dbReference type="RefSeq" id="WP_060608968.1">
    <property type="nucleotide sequence ID" value="NZ_CAXURO020000001.1"/>
</dbReference>
<accession>A0A9Q8Y8E8</accession>
<dbReference type="SUPFAM" id="SSF51621">
    <property type="entry name" value="Phosphoenolpyruvate/pyruvate domain"/>
    <property type="match status" value="1"/>
</dbReference>